<dbReference type="CDD" id="cd00130">
    <property type="entry name" value="PAS"/>
    <property type="match status" value="2"/>
</dbReference>
<evidence type="ECO:0000256" key="4">
    <source>
        <dbReference type="ARBA" id="ARBA00022475"/>
    </source>
</evidence>
<dbReference type="GO" id="GO:0005886">
    <property type="term" value="C:plasma membrane"/>
    <property type="evidence" value="ECO:0007669"/>
    <property type="project" value="UniProtKB-SubCell"/>
</dbReference>
<dbReference type="Pfam" id="PF00512">
    <property type="entry name" value="HisKA"/>
    <property type="match status" value="1"/>
</dbReference>
<dbReference type="InterPro" id="IPR035965">
    <property type="entry name" value="PAS-like_dom_sf"/>
</dbReference>
<comment type="caution">
    <text evidence="15">The sequence shown here is derived from an EMBL/GenBank/DDBJ whole genome shotgun (WGS) entry which is preliminary data.</text>
</comment>
<dbReference type="Pfam" id="PF13185">
    <property type="entry name" value="GAF_2"/>
    <property type="match status" value="1"/>
</dbReference>
<evidence type="ECO:0000259" key="14">
    <source>
        <dbReference type="PROSITE" id="PS50113"/>
    </source>
</evidence>
<evidence type="ECO:0000256" key="1">
    <source>
        <dbReference type="ARBA" id="ARBA00000085"/>
    </source>
</evidence>
<keyword evidence="7" id="KW-0547">Nucleotide-binding</keyword>
<feature type="domain" description="Histidine kinase" evidence="12">
    <location>
        <begin position="715"/>
        <end position="932"/>
    </location>
</feature>
<dbReference type="SUPFAM" id="SSF55781">
    <property type="entry name" value="GAF domain-like"/>
    <property type="match status" value="1"/>
</dbReference>
<dbReference type="Pfam" id="PF13426">
    <property type="entry name" value="PAS_9"/>
    <property type="match status" value="3"/>
</dbReference>
<evidence type="ECO:0000256" key="8">
    <source>
        <dbReference type="ARBA" id="ARBA00022777"/>
    </source>
</evidence>
<dbReference type="InterPro" id="IPR036890">
    <property type="entry name" value="HATPase_C_sf"/>
</dbReference>
<evidence type="ECO:0000256" key="10">
    <source>
        <dbReference type="ARBA" id="ARBA00023012"/>
    </source>
</evidence>
<dbReference type="NCBIfam" id="TIGR00229">
    <property type="entry name" value="sensory_box"/>
    <property type="match status" value="2"/>
</dbReference>
<keyword evidence="4" id="KW-1003">Cell membrane</keyword>
<accession>A0A419X9X1</accession>
<comment type="subcellular location">
    <subcellularLocation>
        <location evidence="2">Cell membrane</location>
    </subcellularLocation>
</comment>
<dbReference type="Pfam" id="PF02518">
    <property type="entry name" value="HATPase_c"/>
    <property type="match status" value="1"/>
</dbReference>
<sequence>MFQLQAEYSVLPKWQKLLNLISLNFQLPVALIMRLDGDWIEVFMKCNSAENPYILGHKEKLDGLYCNEVILSQKKLLVPNALNDKDWNNNPDIALGLISYLGYPLFYPNGDVFGTLCILDKKENAYSDKIDNLLKDIKKLIELDLKAFYEYDYKREALEEKIFNTEGILSNETLLKTELRLNEKGQLLNQLKRYHTKNLTDDLNYKNLISNLKSAFVIFKPVFDKNGNIFDAEYIDMNTYNEKIIGFKKSEVIGKTILDVFPETEKEWFNKFTTVVANNHHLKFEMYHSPLKSYFNVNAFPTDEGNFAVVYDDVTDYVNAREKEAVSNFNYRQLFDKINTAIEVYTPIYDFNDQIIDLRYVDMNPLNEEIIQLPRHKVIGKTLMEVFPGTEPEFFSHFDKIKKVNETHQFDIFYAPLNMYLSCSVFKLQDNTFVLTYNNITERIESFRKLRESERRHKAIFQDSGSIMLLINPLNGKIVDANHAAINYTGYPRDVLLSMNIDQINISKKEHLAEEMMKVSKGEKNYFEFQHRIASGEIRNVEVYASSFEENGLKLLHSIIFDVTEKKKAMSESLKFSAIIEKAPVSVVITDKEGVIIYANKQNEILTGYSPNELIGKKTNILKSGKTPMVEYEKLWNTILSGKIWDGEFYNRKKDGSYYWELATIAPIYDKIHDRLNFVRIGKDVTERKEMEIELLHAKAKAEESDRLKSSFLSNLSHEIRTPLNGILGFSDMLQDDKLPKEKRKMYGDIVDASGEQLLMIISDLVRTSELESGTLSIKNSMFQIKELLEEVKDFHFETCASKGVNLFIKHDSFSCNDFISDRKRIRQVLDNFINNAIKFTQEGKIELAAKRINGSILFSVKDTGNGISKEDQRIIFERFRQVEGDDSIVNEGNGLGLYINKEIVELLGGEIWVESEFGLGSTFKFTVKRRDKIDF</sequence>
<dbReference type="SUPFAM" id="SSF55874">
    <property type="entry name" value="ATPase domain of HSP90 chaperone/DNA topoisomerase II/histidine kinase"/>
    <property type="match status" value="1"/>
</dbReference>
<dbReference type="Gene3D" id="1.10.287.130">
    <property type="match status" value="1"/>
</dbReference>
<keyword evidence="10" id="KW-0902">Two-component regulatory system</keyword>
<keyword evidence="5" id="KW-0597">Phosphoprotein</keyword>
<evidence type="ECO:0000259" key="12">
    <source>
        <dbReference type="PROSITE" id="PS50109"/>
    </source>
</evidence>
<dbReference type="InterPro" id="IPR004358">
    <property type="entry name" value="Sig_transdc_His_kin-like_C"/>
</dbReference>
<dbReference type="SMART" id="SM00387">
    <property type="entry name" value="HATPase_c"/>
    <property type="match status" value="1"/>
</dbReference>
<dbReference type="InterPro" id="IPR003018">
    <property type="entry name" value="GAF"/>
</dbReference>
<dbReference type="InterPro" id="IPR036097">
    <property type="entry name" value="HisK_dim/P_sf"/>
</dbReference>
<evidence type="ECO:0000259" key="13">
    <source>
        <dbReference type="PROSITE" id="PS50112"/>
    </source>
</evidence>
<dbReference type="PROSITE" id="PS50109">
    <property type="entry name" value="HIS_KIN"/>
    <property type="match status" value="1"/>
</dbReference>
<dbReference type="SMART" id="SM00091">
    <property type="entry name" value="PAS"/>
    <property type="match status" value="2"/>
</dbReference>
<dbReference type="OrthoDB" id="9796457at2"/>
<dbReference type="InterPro" id="IPR001610">
    <property type="entry name" value="PAC"/>
</dbReference>
<keyword evidence="11" id="KW-0472">Membrane</keyword>
<evidence type="ECO:0000256" key="6">
    <source>
        <dbReference type="ARBA" id="ARBA00022679"/>
    </source>
</evidence>
<dbReference type="SUPFAM" id="SSF47384">
    <property type="entry name" value="Homodimeric domain of signal transducing histidine kinase"/>
    <property type="match status" value="1"/>
</dbReference>
<evidence type="ECO:0000256" key="7">
    <source>
        <dbReference type="ARBA" id="ARBA00022741"/>
    </source>
</evidence>
<dbReference type="GO" id="GO:0005524">
    <property type="term" value="F:ATP binding"/>
    <property type="evidence" value="ECO:0007669"/>
    <property type="project" value="UniProtKB-KW"/>
</dbReference>
<keyword evidence="16" id="KW-1185">Reference proteome</keyword>
<dbReference type="Gene3D" id="3.30.450.40">
    <property type="match status" value="1"/>
</dbReference>
<evidence type="ECO:0000313" key="16">
    <source>
        <dbReference type="Proteomes" id="UP000284531"/>
    </source>
</evidence>
<keyword evidence="6" id="KW-0808">Transferase</keyword>
<dbReference type="PANTHER" id="PTHR43711">
    <property type="entry name" value="TWO-COMPONENT HISTIDINE KINASE"/>
    <property type="match status" value="1"/>
</dbReference>
<dbReference type="InterPro" id="IPR000700">
    <property type="entry name" value="PAS-assoc_C"/>
</dbReference>
<dbReference type="PANTHER" id="PTHR43711:SF31">
    <property type="entry name" value="HISTIDINE KINASE"/>
    <property type="match status" value="1"/>
</dbReference>
<dbReference type="AlphaFoldDB" id="A0A419X9X1"/>
<feature type="domain" description="PAS" evidence="13">
    <location>
        <begin position="222"/>
        <end position="280"/>
    </location>
</feature>
<keyword evidence="9" id="KW-0067">ATP-binding</keyword>
<dbReference type="InterPro" id="IPR050736">
    <property type="entry name" value="Sensor_HK_Regulatory"/>
</dbReference>
<reference evidence="15 16" key="1">
    <citation type="submission" date="2018-09" db="EMBL/GenBank/DDBJ databases">
        <title>Genomic Encyclopedia of Archaeal and Bacterial Type Strains, Phase II (KMG-II): from individual species to whole genera.</title>
        <authorList>
            <person name="Goeker M."/>
        </authorList>
    </citation>
    <scope>NUCLEOTIDE SEQUENCE [LARGE SCALE GENOMIC DNA]</scope>
    <source>
        <strain evidence="15 16">DSM 21950</strain>
    </source>
</reference>
<dbReference type="PRINTS" id="PR00344">
    <property type="entry name" value="BCTRLSENSOR"/>
</dbReference>
<dbReference type="CDD" id="cd00082">
    <property type="entry name" value="HisKA"/>
    <property type="match status" value="1"/>
</dbReference>
<keyword evidence="8" id="KW-0418">Kinase</keyword>
<comment type="catalytic activity">
    <reaction evidence="1">
        <text>ATP + protein L-histidine = ADP + protein N-phospho-L-histidine.</text>
        <dbReference type="EC" id="2.7.13.3"/>
    </reaction>
</comment>
<dbReference type="SMART" id="SM00086">
    <property type="entry name" value="PAC"/>
    <property type="match status" value="2"/>
</dbReference>
<dbReference type="RefSeq" id="WP_120239152.1">
    <property type="nucleotide sequence ID" value="NZ_RAPQ01000008.1"/>
</dbReference>
<dbReference type="Proteomes" id="UP000284531">
    <property type="component" value="Unassembled WGS sequence"/>
</dbReference>
<dbReference type="CDD" id="cd16922">
    <property type="entry name" value="HATPase_EvgS-ArcB-TorS-like"/>
    <property type="match status" value="1"/>
</dbReference>
<evidence type="ECO:0000313" key="15">
    <source>
        <dbReference type="EMBL" id="RKE04370.1"/>
    </source>
</evidence>
<dbReference type="SUPFAM" id="SSF55785">
    <property type="entry name" value="PYP-like sensor domain (PAS domain)"/>
    <property type="match status" value="4"/>
</dbReference>
<feature type="domain" description="PAS" evidence="13">
    <location>
        <begin position="572"/>
        <end position="617"/>
    </location>
</feature>
<feature type="domain" description="PAC" evidence="14">
    <location>
        <begin position="645"/>
        <end position="697"/>
    </location>
</feature>
<dbReference type="SMART" id="SM00388">
    <property type="entry name" value="HisKA"/>
    <property type="match status" value="1"/>
</dbReference>
<dbReference type="InterPro" id="IPR003594">
    <property type="entry name" value="HATPase_dom"/>
</dbReference>
<evidence type="ECO:0000256" key="11">
    <source>
        <dbReference type="ARBA" id="ARBA00023136"/>
    </source>
</evidence>
<evidence type="ECO:0000256" key="3">
    <source>
        <dbReference type="ARBA" id="ARBA00012438"/>
    </source>
</evidence>
<protein>
    <recommendedName>
        <fullName evidence="3">histidine kinase</fullName>
        <ecNumber evidence="3">2.7.13.3</ecNumber>
    </recommendedName>
</protein>
<dbReference type="Gene3D" id="3.30.450.20">
    <property type="entry name" value="PAS domain"/>
    <property type="match status" value="4"/>
</dbReference>
<proteinExistence type="predicted"/>
<organism evidence="15 16">
    <name type="scientific">Marinifilum flexuosum</name>
    <dbReference type="NCBI Taxonomy" id="1117708"/>
    <lineage>
        <taxon>Bacteria</taxon>
        <taxon>Pseudomonadati</taxon>
        <taxon>Bacteroidota</taxon>
        <taxon>Bacteroidia</taxon>
        <taxon>Marinilabiliales</taxon>
        <taxon>Marinifilaceae</taxon>
    </lineage>
</organism>
<dbReference type="InterPro" id="IPR003661">
    <property type="entry name" value="HisK_dim/P_dom"/>
</dbReference>
<evidence type="ECO:0000256" key="5">
    <source>
        <dbReference type="ARBA" id="ARBA00022553"/>
    </source>
</evidence>
<evidence type="ECO:0000256" key="2">
    <source>
        <dbReference type="ARBA" id="ARBA00004236"/>
    </source>
</evidence>
<dbReference type="FunFam" id="3.30.565.10:FF:000023">
    <property type="entry name" value="PAS domain-containing sensor histidine kinase"/>
    <property type="match status" value="1"/>
</dbReference>
<dbReference type="PROSITE" id="PS50113">
    <property type="entry name" value="PAC"/>
    <property type="match status" value="1"/>
</dbReference>
<name>A0A419X9X1_9BACT</name>
<dbReference type="PROSITE" id="PS50112">
    <property type="entry name" value="PAS"/>
    <property type="match status" value="2"/>
</dbReference>
<evidence type="ECO:0000256" key="9">
    <source>
        <dbReference type="ARBA" id="ARBA00022840"/>
    </source>
</evidence>
<dbReference type="InterPro" id="IPR000014">
    <property type="entry name" value="PAS"/>
</dbReference>
<dbReference type="EMBL" id="RAPQ01000008">
    <property type="protein sequence ID" value="RKE04370.1"/>
    <property type="molecule type" value="Genomic_DNA"/>
</dbReference>
<dbReference type="GO" id="GO:0000155">
    <property type="term" value="F:phosphorelay sensor kinase activity"/>
    <property type="evidence" value="ECO:0007669"/>
    <property type="project" value="InterPro"/>
</dbReference>
<gene>
    <name evidence="15" type="ORF">BXY64_1390</name>
</gene>
<dbReference type="InterPro" id="IPR005467">
    <property type="entry name" value="His_kinase_dom"/>
</dbReference>
<dbReference type="EC" id="2.7.13.3" evidence="3"/>
<dbReference type="InterPro" id="IPR029016">
    <property type="entry name" value="GAF-like_dom_sf"/>
</dbReference>
<dbReference type="Gene3D" id="3.30.565.10">
    <property type="entry name" value="Histidine kinase-like ATPase, C-terminal domain"/>
    <property type="match status" value="1"/>
</dbReference>